<keyword evidence="2" id="KW-0677">Repeat</keyword>
<organism evidence="4 5">
    <name type="scientific">Penicillium frequentans</name>
    <dbReference type="NCBI Taxonomy" id="3151616"/>
    <lineage>
        <taxon>Eukaryota</taxon>
        <taxon>Fungi</taxon>
        <taxon>Dikarya</taxon>
        <taxon>Ascomycota</taxon>
        <taxon>Pezizomycotina</taxon>
        <taxon>Eurotiomycetes</taxon>
        <taxon>Eurotiomycetidae</taxon>
        <taxon>Eurotiales</taxon>
        <taxon>Aspergillaceae</taxon>
        <taxon>Penicillium</taxon>
    </lineage>
</organism>
<keyword evidence="5" id="KW-1185">Reference proteome</keyword>
<dbReference type="Gene3D" id="2.130.10.10">
    <property type="entry name" value="YVTN repeat-like/Quinoprotein amine dehydrogenase"/>
    <property type="match status" value="1"/>
</dbReference>
<protein>
    <recommendedName>
        <fullName evidence="6">WD repeat protein</fullName>
    </recommendedName>
</protein>
<dbReference type="PANTHER" id="PTHR43991:SF12">
    <property type="entry name" value="WD REPEAT PROTEIN (AFU_ORTHOLOGUE AFUA_8G05640)"/>
    <property type="match status" value="1"/>
</dbReference>
<dbReference type="InterPro" id="IPR001680">
    <property type="entry name" value="WD40_rpt"/>
</dbReference>
<gene>
    <name evidence="4" type="ORF">N7494_004857</name>
</gene>
<comment type="caution">
    <text evidence="4">The sequence shown here is derived from an EMBL/GenBank/DDBJ whole genome shotgun (WGS) entry which is preliminary data.</text>
</comment>
<sequence>MINWRPPRNIYRPQRSRRAFYDLQQIPWTETLKVKRADARSLRDAWYTSYHNVNHTQTSHAERLPQSESFFRAKSMHTAHKASIEHFQLRNLMSVTAYNTVQFASRGKIHSWAPALDCYSSVIDLSRPDPDVGILGAVKISSMKSAHGLTIAGGFCGEYAVQASDGTGSGVRGLVTPDFNDGITNHVDIIPNRTGRSPICVFASNDRHLRILDCETNIFLSDQELSRPINCTATSPDSRLRVVIGDSPDAWIIEADTGRPVHPLRGHRDFGFACAWSPDMRHIATSNQDKTVNIWDARTWRLLETIDSDIAGYRSLRYSPVGGGPRTLLCCEPADRISIIDAQLYQSRQVHDFFGEIGGADYSPDGTTIWVANTDPHFGGFMQYERRQWGTTYGLADLPNEWLHESELERDDRCMLSSRERKLRFLRNLTDEEHDKFRI</sequence>
<dbReference type="PROSITE" id="PS50294">
    <property type="entry name" value="WD_REPEATS_REGION"/>
    <property type="match status" value="1"/>
</dbReference>
<dbReference type="SUPFAM" id="SSF50978">
    <property type="entry name" value="WD40 repeat-like"/>
    <property type="match status" value="1"/>
</dbReference>
<name>A0AAD6GHN6_9EURO</name>
<dbReference type="InterPro" id="IPR036322">
    <property type="entry name" value="WD40_repeat_dom_sf"/>
</dbReference>
<dbReference type="Proteomes" id="UP001220324">
    <property type="component" value="Unassembled WGS sequence"/>
</dbReference>
<dbReference type="PANTHER" id="PTHR43991">
    <property type="entry name" value="WD REPEAT PROTEIN (AFU_ORTHOLOGUE AFUA_8G05640)-RELATED"/>
    <property type="match status" value="1"/>
</dbReference>
<reference evidence="4 5" key="1">
    <citation type="journal article" date="2023" name="IMA Fungus">
        <title>Comparative genomic study of the Penicillium genus elucidates a diverse pangenome and 15 lateral gene transfer events.</title>
        <authorList>
            <person name="Petersen C."/>
            <person name="Sorensen T."/>
            <person name="Nielsen M.R."/>
            <person name="Sondergaard T.E."/>
            <person name="Sorensen J.L."/>
            <person name="Fitzpatrick D.A."/>
            <person name="Frisvad J.C."/>
            <person name="Nielsen K.L."/>
        </authorList>
    </citation>
    <scope>NUCLEOTIDE SEQUENCE [LARGE SCALE GENOMIC DNA]</scope>
    <source>
        <strain evidence="4 5">IBT 35679</strain>
    </source>
</reference>
<evidence type="ECO:0000256" key="3">
    <source>
        <dbReference type="PROSITE-ProRule" id="PRU00221"/>
    </source>
</evidence>
<accession>A0AAD6GHN6</accession>
<evidence type="ECO:0000313" key="5">
    <source>
        <dbReference type="Proteomes" id="UP001220324"/>
    </source>
</evidence>
<dbReference type="PROSITE" id="PS50082">
    <property type="entry name" value="WD_REPEATS_2"/>
    <property type="match status" value="1"/>
</dbReference>
<keyword evidence="1 3" id="KW-0853">WD repeat</keyword>
<dbReference type="InterPro" id="IPR015943">
    <property type="entry name" value="WD40/YVTN_repeat-like_dom_sf"/>
</dbReference>
<dbReference type="EMBL" id="JAQIZZ010000003">
    <property type="protein sequence ID" value="KAJ5547272.1"/>
    <property type="molecule type" value="Genomic_DNA"/>
</dbReference>
<feature type="repeat" description="WD" evidence="3">
    <location>
        <begin position="264"/>
        <end position="305"/>
    </location>
</feature>
<evidence type="ECO:0000256" key="1">
    <source>
        <dbReference type="ARBA" id="ARBA00022574"/>
    </source>
</evidence>
<evidence type="ECO:0000256" key="2">
    <source>
        <dbReference type="ARBA" id="ARBA00022737"/>
    </source>
</evidence>
<dbReference type="InterPro" id="IPR019775">
    <property type="entry name" value="WD40_repeat_CS"/>
</dbReference>
<proteinExistence type="predicted"/>
<dbReference type="SMART" id="SM00320">
    <property type="entry name" value="WD40"/>
    <property type="match status" value="2"/>
</dbReference>
<evidence type="ECO:0008006" key="6">
    <source>
        <dbReference type="Google" id="ProtNLM"/>
    </source>
</evidence>
<dbReference type="Pfam" id="PF00400">
    <property type="entry name" value="WD40"/>
    <property type="match status" value="1"/>
</dbReference>
<dbReference type="PROSITE" id="PS00678">
    <property type="entry name" value="WD_REPEATS_1"/>
    <property type="match status" value="1"/>
</dbReference>
<dbReference type="AlphaFoldDB" id="A0AAD6GHN6"/>
<evidence type="ECO:0000313" key="4">
    <source>
        <dbReference type="EMBL" id="KAJ5547272.1"/>
    </source>
</evidence>